<protein>
    <submittedName>
        <fullName evidence="2">Uncharacterized protein</fullName>
    </submittedName>
</protein>
<reference evidence="2 3" key="1">
    <citation type="submission" date="2018-08" db="EMBL/GenBank/DDBJ databases">
        <title>Diversity &amp; Physiological Properties of Lignin-Decomposing Actinobacteria from Soil.</title>
        <authorList>
            <person name="Roh S.G."/>
            <person name="Kim S.B."/>
        </authorList>
    </citation>
    <scope>NUCLEOTIDE SEQUENCE [LARGE SCALE GENOMIC DNA]</scope>
    <source>
        <strain evidence="2 3">MMS17-GH009</strain>
    </source>
</reference>
<keyword evidence="3" id="KW-1185">Reference proteome</keyword>
<feature type="compositionally biased region" description="Pro residues" evidence="1">
    <location>
        <begin position="293"/>
        <end position="302"/>
    </location>
</feature>
<comment type="caution">
    <text evidence="2">The sequence shown here is derived from an EMBL/GenBank/DDBJ whole genome shotgun (WGS) entry which is preliminary data.</text>
</comment>
<sequence>MTVDTDPPVYTQATRAPWREILRHRWSGRRDCALVLGDRHGLYQQLGKGRPRPSGMGAEDGVAARLGLRGFDQAYLVDLNERPGVRTVRLRTSYGTEPLEVHFLWWVHDAARVVQTRTNRGGLPVRKDLDVRLRQLREQFAASGTRLGPDELVQYLAAPYVLPHYGLGYRVTDVSASEHGNELRLGEPDVTDVPFDWTVKSEEEYAFCRRQVQEGPVALAALWLARKPDEVRDVLDWVVKNGDLLRGETTWEDQMALMLGKLTGQEQQELSKMLRDRLVALGRQVPGPASYPSQPPQPPGPGPDFVKLHTHVNGWSGGVPNGSPR</sequence>
<accession>A0A372ZNZ8</accession>
<feature type="region of interest" description="Disordered" evidence="1">
    <location>
        <begin position="284"/>
        <end position="325"/>
    </location>
</feature>
<organism evidence="2 3">
    <name type="scientific">Kitasatospora xanthocidica</name>
    <dbReference type="NCBI Taxonomy" id="83382"/>
    <lineage>
        <taxon>Bacteria</taxon>
        <taxon>Bacillati</taxon>
        <taxon>Actinomycetota</taxon>
        <taxon>Actinomycetes</taxon>
        <taxon>Kitasatosporales</taxon>
        <taxon>Streptomycetaceae</taxon>
        <taxon>Kitasatospora</taxon>
    </lineage>
</organism>
<name>A0A372ZNZ8_9ACTN</name>
<dbReference type="Proteomes" id="UP000263377">
    <property type="component" value="Unassembled WGS sequence"/>
</dbReference>
<evidence type="ECO:0000313" key="2">
    <source>
        <dbReference type="EMBL" id="RGD56967.1"/>
    </source>
</evidence>
<proteinExistence type="predicted"/>
<dbReference type="EMBL" id="QVIG01000001">
    <property type="protein sequence ID" value="RGD56967.1"/>
    <property type="molecule type" value="Genomic_DNA"/>
</dbReference>
<gene>
    <name evidence="2" type="ORF">DR950_03425</name>
</gene>
<feature type="compositionally biased region" description="Gly residues" evidence="1">
    <location>
        <begin position="315"/>
        <end position="325"/>
    </location>
</feature>
<dbReference type="AlphaFoldDB" id="A0A372ZNZ8"/>
<evidence type="ECO:0000313" key="3">
    <source>
        <dbReference type="Proteomes" id="UP000263377"/>
    </source>
</evidence>
<dbReference type="RefSeq" id="WP_117485660.1">
    <property type="nucleotide sequence ID" value="NZ_QVIG01000001.1"/>
</dbReference>
<evidence type="ECO:0000256" key="1">
    <source>
        <dbReference type="SAM" id="MobiDB-lite"/>
    </source>
</evidence>